<dbReference type="InterPro" id="IPR029069">
    <property type="entry name" value="HotDog_dom_sf"/>
</dbReference>
<evidence type="ECO:0000313" key="6">
    <source>
        <dbReference type="Proteomes" id="UP000536773"/>
    </source>
</evidence>
<comment type="similarity">
    <text evidence="1">Belongs to the 4-hydroxybenzoyl-CoA thioesterase family.</text>
</comment>
<proteinExistence type="inferred from homology"/>
<dbReference type="EMBL" id="CP027569">
    <property type="protein sequence ID" value="AVO28011.1"/>
    <property type="molecule type" value="Genomic_DNA"/>
</dbReference>
<evidence type="ECO:0000313" key="5">
    <source>
        <dbReference type="Proteomes" id="UP000238358"/>
    </source>
</evidence>
<dbReference type="OrthoDB" id="9800856at2"/>
<dbReference type="NCBIfam" id="TIGR00051">
    <property type="entry name" value="YbgC/FadM family acyl-CoA thioesterase"/>
    <property type="match status" value="1"/>
</dbReference>
<dbReference type="EMBL" id="JABBJH010000001">
    <property type="protein sequence ID" value="NMK37901.1"/>
    <property type="molecule type" value="Genomic_DNA"/>
</dbReference>
<name>A0A1M6LQ58_MEGEL</name>
<protein>
    <submittedName>
        <fullName evidence="4">Acyl-CoA thioesterase</fullName>
    </submittedName>
</protein>
<accession>A0A1M6LQ58</accession>
<reference evidence="4 6" key="2">
    <citation type="submission" date="2020-04" db="EMBL/GenBank/DDBJ databases">
        <authorList>
            <person name="Hitch T.C.A."/>
            <person name="Wylensek D."/>
            <person name="Clavel T."/>
        </authorList>
    </citation>
    <scope>NUCLEOTIDE SEQUENCE [LARGE SCALE GENOMIC DNA]</scope>
    <source>
        <strain evidence="4 6">WCA-386-APC-2A</strain>
    </source>
</reference>
<keyword evidence="2" id="KW-0378">Hydrolase</keyword>
<dbReference type="Pfam" id="PF13279">
    <property type="entry name" value="4HBT_2"/>
    <property type="match status" value="1"/>
</dbReference>
<dbReference type="Gene3D" id="3.10.129.10">
    <property type="entry name" value="Hotdog Thioesterase"/>
    <property type="match status" value="1"/>
</dbReference>
<evidence type="ECO:0000256" key="1">
    <source>
        <dbReference type="ARBA" id="ARBA00005953"/>
    </source>
</evidence>
<dbReference type="GeneID" id="97492659"/>
<dbReference type="Proteomes" id="UP000238358">
    <property type="component" value="Chromosome"/>
</dbReference>
<dbReference type="PANTHER" id="PTHR31793:SF27">
    <property type="entry name" value="NOVEL THIOESTERASE SUPERFAMILY DOMAIN AND SAPOSIN A-TYPE DOMAIN CONTAINING PROTEIN (0610012H03RIK)"/>
    <property type="match status" value="1"/>
</dbReference>
<sequence length="149" mass="16711">MITVVEKVRFYETDMMGIAHHSNHIRWFECGRCEYLAAAGIDLFALLDQGISYPIKSVSCEYISPINYADTIDIETRLVKLSRAQMVFSYRIVHHDDHRLLATGTTQNVFAHKDSGKVARLDEADYKKLQAMYAEDKAAAQAGGGVHGT</sequence>
<dbReference type="SUPFAM" id="SSF54637">
    <property type="entry name" value="Thioesterase/thiol ester dehydrase-isomerase"/>
    <property type="match status" value="1"/>
</dbReference>
<evidence type="ECO:0000313" key="3">
    <source>
        <dbReference type="EMBL" id="AVO28011.1"/>
    </source>
</evidence>
<dbReference type="CDD" id="cd00586">
    <property type="entry name" value="4HBT"/>
    <property type="match status" value="1"/>
</dbReference>
<dbReference type="InterPro" id="IPR050563">
    <property type="entry name" value="4-hydroxybenzoyl-CoA_TE"/>
</dbReference>
<dbReference type="InterPro" id="IPR006684">
    <property type="entry name" value="YbgC/YbaW"/>
</dbReference>
<evidence type="ECO:0000256" key="2">
    <source>
        <dbReference type="ARBA" id="ARBA00022801"/>
    </source>
</evidence>
<dbReference type="PANTHER" id="PTHR31793">
    <property type="entry name" value="4-HYDROXYBENZOYL-COA THIOESTERASE FAMILY MEMBER"/>
    <property type="match status" value="1"/>
</dbReference>
<dbReference type="AlphaFoldDB" id="A0A1M6LQ58"/>
<organism evidence="4 6">
    <name type="scientific">Megasphaera elsdenii</name>
    <dbReference type="NCBI Taxonomy" id="907"/>
    <lineage>
        <taxon>Bacteria</taxon>
        <taxon>Bacillati</taxon>
        <taxon>Bacillota</taxon>
        <taxon>Negativicutes</taxon>
        <taxon>Veillonellales</taxon>
        <taxon>Veillonellaceae</taxon>
        <taxon>Megasphaera</taxon>
    </lineage>
</organism>
<dbReference type="PIRSF" id="PIRSF003230">
    <property type="entry name" value="YbgC"/>
    <property type="match status" value="1"/>
</dbReference>
<reference evidence="3 5" key="1">
    <citation type="journal article" date="2018" name="Genome Announc.">
        <title>Complete genomes of two Megasphaera elsdenii strains, NCIMB 702410 and ATCC 25940.</title>
        <authorList>
            <person name="Hatmaker E.A."/>
            <person name="O'Dell K."/>
            <person name="Riley L.A."/>
            <person name="Klingeman D.M."/>
            <person name="Guss A.M."/>
        </authorList>
    </citation>
    <scope>NUCLEOTIDE SEQUENCE [LARGE SCALE GENOMIC DNA]</scope>
    <source>
        <strain evidence="3 5">NCIMB702410</strain>
    </source>
</reference>
<dbReference type="Proteomes" id="UP000536773">
    <property type="component" value="Unassembled WGS sequence"/>
</dbReference>
<gene>
    <name evidence="3" type="ORF">C6Y28_10450</name>
    <name evidence="4" type="ORF">HG933_00510</name>
</gene>
<dbReference type="RefSeq" id="WP_014016732.1">
    <property type="nucleotide sequence ID" value="NZ_AP031433.1"/>
</dbReference>
<evidence type="ECO:0000313" key="4">
    <source>
        <dbReference type="EMBL" id="NMK37901.1"/>
    </source>
</evidence>
<dbReference type="GO" id="GO:0047617">
    <property type="term" value="F:fatty acyl-CoA hydrolase activity"/>
    <property type="evidence" value="ECO:0007669"/>
    <property type="project" value="TreeGrafter"/>
</dbReference>